<dbReference type="Pfam" id="PF08281">
    <property type="entry name" value="Sigma70_r4_2"/>
    <property type="match status" value="1"/>
</dbReference>
<dbReference type="PANTHER" id="PTHR43133">
    <property type="entry name" value="RNA POLYMERASE ECF-TYPE SIGMA FACTO"/>
    <property type="match status" value="1"/>
</dbReference>
<evidence type="ECO:0000313" key="7">
    <source>
        <dbReference type="EMBL" id="MDU0258549.1"/>
    </source>
</evidence>
<evidence type="ECO:0000259" key="5">
    <source>
        <dbReference type="Pfam" id="PF04542"/>
    </source>
</evidence>
<feature type="domain" description="RNA polymerase sigma factor 70 region 4 type 2" evidence="6">
    <location>
        <begin position="115"/>
        <end position="166"/>
    </location>
</feature>
<dbReference type="SUPFAM" id="SSF88946">
    <property type="entry name" value="Sigma2 domain of RNA polymerase sigma factors"/>
    <property type="match status" value="1"/>
</dbReference>
<protein>
    <submittedName>
        <fullName evidence="7">RNA polymerase sigma-70 factor</fullName>
    </submittedName>
</protein>
<dbReference type="NCBIfam" id="TIGR02937">
    <property type="entry name" value="sigma70-ECF"/>
    <property type="match status" value="1"/>
</dbReference>
<comment type="caution">
    <text evidence="7">The sequence shown here is derived from an EMBL/GenBank/DDBJ whole genome shotgun (WGS) entry which is preliminary data.</text>
</comment>
<dbReference type="InterPro" id="IPR014284">
    <property type="entry name" value="RNA_pol_sigma-70_dom"/>
</dbReference>
<name>A0AAE4LJ25_9BACT</name>
<sequence>MVLWKHISRGGGETAAFRELFDRYYAPLCRFAAYWLRDRTSAEEIVLDTFTHIWQHAGELRISTSVRAYLFRAVRNRALNRLRDQRTDGIPIEGPEPLFTNPEALQLEADEMMMLVAEAVSQLPDRCREVFRKSREEGLSNAAIADQMRISVKTVEAQITKALRRIRETLLRT</sequence>
<dbReference type="InterPro" id="IPR013324">
    <property type="entry name" value="RNA_pol_sigma_r3/r4-like"/>
</dbReference>
<keyword evidence="2" id="KW-0805">Transcription regulation</keyword>
<keyword evidence="3" id="KW-0731">Sigma factor</keyword>
<dbReference type="GO" id="GO:0003677">
    <property type="term" value="F:DNA binding"/>
    <property type="evidence" value="ECO:0007669"/>
    <property type="project" value="InterPro"/>
</dbReference>
<dbReference type="PANTHER" id="PTHR43133:SF46">
    <property type="entry name" value="RNA POLYMERASE SIGMA-70 FACTOR ECF SUBFAMILY"/>
    <property type="match status" value="1"/>
</dbReference>
<dbReference type="EMBL" id="JAWDES010000001">
    <property type="protein sequence ID" value="MDU0258549.1"/>
    <property type="molecule type" value="Genomic_DNA"/>
</dbReference>
<evidence type="ECO:0000256" key="1">
    <source>
        <dbReference type="ARBA" id="ARBA00010641"/>
    </source>
</evidence>
<dbReference type="InterPro" id="IPR039425">
    <property type="entry name" value="RNA_pol_sigma-70-like"/>
</dbReference>
<dbReference type="Proteomes" id="UP001181347">
    <property type="component" value="Unassembled WGS sequence"/>
</dbReference>
<gene>
    <name evidence="7" type="ORF">RVH17_00190</name>
</gene>
<proteinExistence type="inferred from homology"/>
<dbReference type="GO" id="GO:0016987">
    <property type="term" value="F:sigma factor activity"/>
    <property type="evidence" value="ECO:0007669"/>
    <property type="project" value="UniProtKB-KW"/>
</dbReference>
<dbReference type="Gene3D" id="1.10.1740.10">
    <property type="match status" value="1"/>
</dbReference>
<dbReference type="GO" id="GO:0006352">
    <property type="term" value="P:DNA-templated transcription initiation"/>
    <property type="evidence" value="ECO:0007669"/>
    <property type="project" value="InterPro"/>
</dbReference>
<evidence type="ECO:0000313" key="8">
    <source>
        <dbReference type="Proteomes" id="UP001181347"/>
    </source>
</evidence>
<organism evidence="7 8">
    <name type="scientific">Alistipes finegoldii</name>
    <dbReference type="NCBI Taxonomy" id="214856"/>
    <lineage>
        <taxon>Bacteria</taxon>
        <taxon>Pseudomonadati</taxon>
        <taxon>Bacteroidota</taxon>
        <taxon>Bacteroidia</taxon>
        <taxon>Bacteroidales</taxon>
        <taxon>Rikenellaceae</taxon>
        <taxon>Alistipes</taxon>
    </lineage>
</organism>
<dbReference type="AlphaFoldDB" id="A0AAE4LJ25"/>
<evidence type="ECO:0000256" key="4">
    <source>
        <dbReference type="ARBA" id="ARBA00023163"/>
    </source>
</evidence>
<dbReference type="InterPro" id="IPR014327">
    <property type="entry name" value="RNA_pol_sigma70_bacteroid"/>
</dbReference>
<evidence type="ECO:0000256" key="2">
    <source>
        <dbReference type="ARBA" id="ARBA00023015"/>
    </source>
</evidence>
<comment type="similarity">
    <text evidence="1">Belongs to the sigma-70 factor family. ECF subfamily.</text>
</comment>
<dbReference type="InterPro" id="IPR013325">
    <property type="entry name" value="RNA_pol_sigma_r2"/>
</dbReference>
<accession>A0AAE4LJ25</accession>
<evidence type="ECO:0000259" key="6">
    <source>
        <dbReference type="Pfam" id="PF08281"/>
    </source>
</evidence>
<dbReference type="InterPro" id="IPR036388">
    <property type="entry name" value="WH-like_DNA-bd_sf"/>
</dbReference>
<feature type="domain" description="RNA polymerase sigma-70 region 2" evidence="5">
    <location>
        <begin position="20"/>
        <end position="86"/>
    </location>
</feature>
<reference evidence="7" key="1">
    <citation type="submission" date="2023-10" db="EMBL/GenBank/DDBJ databases">
        <title>Genome Sequence of the Bacteria from From Gut Wall in Crohn's Disease.</title>
        <authorList>
            <person name="Rodriguez-Palacios A."/>
        </authorList>
    </citation>
    <scope>NUCLEOTIDE SEQUENCE</scope>
    <source>
        <strain evidence="7">CavFT-hAR58</strain>
    </source>
</reference>
<dbReference type="NCBIfam" id="TIGR02985">
    <property type="entry name" value="Sig70_bacteroi1"/>
    <property type="match status" value="1"/>
</dbReference>
<keyword evidence="4" id="KW-0804">Transcription</keyword>
<dbReference type="Pfam" id="PF04542">
    <property type="entry name" value="Sigma70_r2"/>
    <property type="match status" value="1"/>
</dbReference>
<dbReference type="InterPro" id="IPR013249">
    <property type="entry name" value="RNA_pol_sigma70_r4_t2"/>
</dbReference>
<evidence type="ECO:0000256" key="3">
    <source>
        <dbReference type="ARBA" id="ARBA00023082"/>
    </source>
</evidence>
<dbReference type="SUPFAM" id="SSF88659">
    <property type="entry name" value="Sigma3 and sigma4 domains of RNA polymerase sigma factors"/>
    <property type="match status" value="1"/>
</dbReference>
<dbReference type="RefSeq" id="WP_315975931.1">
    <property type="nucleotide sequence ID" value="NZ_JAWDES010000001.1"/>
</dbReference>
<dbReference type="InterPro" id="IPR007627">
    <property type="entry name" value="RNA_pol_sigma70_r2"/>
</dbReference>
<dbReference type="Gene3D" id="1.10.10.10">
    <property type="entry name" value="Winged helix-like DNA-binding domain superfamily/Winged helix DNA-binding domain"/>
    <property type="match status" value="1"/>
</dbReference>